<feature type="zinc finger region" description="RING-Gid-type" evidence="8">
    <location>
        <begin position="326"/>
        <end position="387"/>
    </location>
</feature>
<accession>A0A074WHA4</accession>
<organism evidence="11 12">
    <name type="scientific">Aureobasidium namibiae CBS 147.97</name>
    <dbReference type="NCBI Taxonomy" id="1043004"/>
    <lineage>
        <taxon>Eukaryota</taxon>
        <taxon>Fungi</taxon>
        <taxon>Dikarya</taxon>
        <taxon>Ascomycota</taxon>
        <taxon>Pezizomycotina</taxon>
        <taxon>Dothideomycetes</taxon>
        <taxon>Dothideomycetidae</taxon>
        <taxon>Dothideales</taxon>
        <taxon>Saccotheciaceae</taxon>
        <taxon>Aureobasidium</taxon>
    </lineage>
</organism>
<dbReference type="PANTHER" id="PTHR12170:SF2">
    <property type="entry name" value="E3 UBIQUITIN-PROTEIN TRANSFERASE MAEA"/>
    <property type="match status" value="1"/>
</dbReference>
<dbReference type="GO" id="GO:0005737">
    <property type="term" value="C:cytoplasm"/>
    <property type="evidence" value="ECO:0007669"/>
    <property type="project" value="UniProtKB-SubCell"/>
</dbReference>
<comment type="subcellular location">
    <subcellularLocation>
        <location evidence="2">Cytoplasm</location>
    </subcellularLocation>
</comment>
<dbReference type="Proteomes" id="UP000027730">
    <property type="component" value="Unassembled WGS sequence"/>
</dbReference>
<dbReference type="STRING" id="1043004.A0A074WHA4"/>
<feature type="domain" description="CTLH" evidence="9">
    <location>
        <begin position="163"/>
        <end position="220"/>
    </location>
</feature>
<dbReference type="SMART" id="SM00667">
    <property type="entry name" value="LisH"/>
    <property type="match status" value="1"/>
</dbReference>
<evidence type="ECO:0000256" key="4">
    <source>
        <dbReference type="ARBA" id="ARBA00022490"/>
    </source>
</evidence>
<keyword evidence="6 8" id="KW-0863">Zinc-finger</keyword>
<proteinExistence type="inferred from homology"/>
<gene>
    <name evidence="11" type="ORF">M436DRAFT_52332</name>
</gene>
<evidence type="ECO:0000256" key="7">
    <source>
        <dbReference type="ARBA" id="ARBA00022833"/>
    </source>
</evidence>
<evidence type="ECO:0000256" key="6">
    <source>
        <dbReference type="ARBA" id="ARBA00022771"/>
    </source>
</evidence>
<evidence type="ECO:0000259" key="10">
    <source>
        <dbReference type="PROSITE" id="PS51867"/>
    </source>
</evidence>
<dbReference type="AlphaFoldDB" id="A0A074WHA4"/>
<dbReference type="InterPro" id="IPR044063">
    <property type="entry name" value="ZF_RING_GID"/>
</dbReference>
<dbReference type="GO" id="GO:0034657">
    <property type="term" value="C:GID complex"/>
    <property type="evidence" value="ECO:0007669"/>
    <property type="project" value="TreeGrafter"/>
</dbReference>
<dbReference type="SMART" id="SM00757">
    <property type="entry name" value="CRA"/>
    <property type="match status" value="1"/>
</dbReference>
<evidence type="ECO:0000256" key="3">
    <source>
        <dbReference type="ARBA" id="ARBA00010615"/>
    </source>
</evidence>
<evidence type="ECO:0000256" key="2">
    <source>
        <dbReference type="ARBA" id="ARBA00004496"/>
    </source>
</evidence>
<dbReference type="Pfam" id="PF10607">
    <property type="entry name" value="CTLH"/>
    <property type="match status" value="1"/>
</dbReference>
<evidence type="ECO:0000313" key="12">
    <source>
        <dbReference type="Proteomes" id="UP000027730"/>
    </source>
</evidence>
<evidence type="ECO:0000313" key="11">
    <source>
        <dbReference type="EMBL" id="KEQ70999.1"/>
    </source>
</evidence>
<dbReference type="HOGENOM" id="CLU_027445_2_0_1"/>
<keyword evidence="12" id="KW-1185">Reference proteome</keyword>
<comment type="function">
    <text evidence="1">Involved in the proteasome-dependent degradation of fructose-1,6-bisphosphatase.</text>
</comment>
<dbReference type="EMBL" id="KL584715">
    <property type="protein sequence ID" value="KEQ70999.1"/>
    <property type="molecule type" value="Genomic_DNA"/>
</dbReference>
<dbReference type="SMART" id="SM00668">
    <property type="entry name" value="CTLH"/>
    <property type="match status" value="1"/>
</dbReference>
<dbReference type="GO" id="GO:0061630">
    <property type="term" value="F:ubiquitin protein ligase activity"/>
    <property type="evidence" value="ECO:0007669"/>
    <property type="project" value="InterPro"/>
</dbReference>
<keyword evidence="5" id="KW-0479">Metal-binding</keyword>
<sequence length="403" mass="45281">MAELTSTKLHPEQHLLLDQPLLRVPFELTRKNFAQVRRHIEKTSADTLAALNAAAAAAASPSTTPDQTLASLDAMIAKAQTLKHKLESLHTEQDMLHRHQRARIDHLQELHDIPNLADVKYDDWSKVRLDRMLVDYLLRQGYTQSASQLAKEKKIEDLVDVQAFIESSRIQQSLQNGRTQECLAWCSENKQTLKKINSNLELELRLQQFIELVRSAEPSKLIEATLHARKHLGTHQNDSYGLRAGGLLANPPNTMTEPYKTMYSTARWQQLSELFVKTHHEILSLPPQPLLHIALSAGLSALKTPACHSHYASSSSNASSSTTSVCPICSTELNELARTVPYAHHSKSYVEDDPVMLPNGRIYGRGRLMALNEKIGTAEGKIRDPTDLSQEFDEHDIKKVYIS</sequence>
<dbReference type="PROSITE" id="PS51867">
    <property type="entry name" value="ZF_RING_GID"/>
    <property type="match status" value="1"/>
</dbReference>
<dbReference type="GO" id="GO:0008270">
    <property type="term" value="F:zinc ion binding"/>
    <property type="evidence" value="ECO:0007669"/>
    <property type="project" value="UniProtKB-KW"/>
</dbReference>
<protein>
    <submittedName>
        <fullName evidence="11">Putative negative regulation of gluconeogenesis</fullName>
    </submittedName>
</protein>
<dbReference type="GO" id="GO:0043161">
    <property type="term" value="P:proteasome-mediated ubiquitin-dependent protein catabolic process"/>
    <property type="evidence" value="ECO:0007669"/>
    <property type="project" value="InterPro"/>
</dbReference>
<evidence type="ECO:0000259" key="9">
    <source>
        <dbReference type="PROSITE" id="PS50897"/>
    </source>
</evidence>
<comment type="similarity">
    <text evidence="3">Belongs to the FYV10 family.</text>
</comment>
<dbReference type="OrthoDB" id="1933455at2759"/>
<dbReference type="GO" id="GO:0005634">
    <property type="term" value="C:nucleus"/>
    <property type="evidence" value="ECO:0007669"/>
    <property type="project" value="TreeGrafter"/>
</dbReference>
<feature type="domain" description="RING-Gid-type" evidence="10">
    <location>
        <begin position="326"/>
        <end position="387"/>
    </location>
</feature>
<dbReference type="InterPro" id="IPR006594">
    <property type="entry name" value="LisH"/>
</dbReference>
<dbReference type="InterPro" id="IPR024964">
    <property type="entry name" value="CTLH/CRA"/>
</dbReference>
<reference evidence="11 12" key="1">
    <citation type="journal article" date="2014" name="BMC Genomics">
        <title>Genome sequencing of four Aureobasidium pullulans varieties: biotechnological potential, stress tolerance, and description of new species.</title>
        <authorList>
            <person name="Gostin Ar C."/>
            <person name="Ohm R.A."/>
            <person name="Kogej T."/>
            <person name="Sonjak S."/>
            <person name="Turk M."/>
            <person name="Zajc J."/>
            <person name="Zalar P."/>
            <person name="Grube M."/>
            <person name="Sun H."/>
            <person name="Han J."/>
            <person name="Sharma A."/>
            <person name="Chiniquy J."/>
            <person name="Ngan C.Y."/>
            <person name="Lipzen A."/>
            <person name="Barry K."/>
            <person name="Grigoriev I.V."/>
            <person name="Gunde-Cimerman N."/>
        </authorList>
    </citation>
    <scope>NUCLEOTIDE SEQUENCE [LARGE SCALE GENOMIC DNA]</scope>
    <source>
        <strain evidence="11 12">CBS 147.97</strain>
    </source>
</reference>
<dbReference type="InterPro" id="IPR045098">
    <property type="entry name" value="Fyv10_fam"/>
</dbReference>
<dbReference type="GeneID" id="25411574"/>
<dbReference type="PROSITE" id="PS50896">
    <property type="entry name" value="LISH"/>
    <property type="match status" value="1"/>
</dbReference>
<dbReference type="RefSeq" id="XP_013425153.1">
    <property type="nucleotide sequence ID" value="XM_013569699.1"/>
</dbReference>
<dbReference type="InterPro" id="IPR013144">
    <property type="entry name" value="CRA_dom"/>
</dbReference>
<keyword evidence="7" id="KW-0862">Zinc</keyword>
<evidence type="ECO:0000256" key="8">
    <source>
        <dbReference type="PROSITE-ProRule" id="PRU01215"/>
    </source>
</evidence>
<dbReference type="PROSITE" id="PS50897">
    <property type="entry name" value="CTLH"/>
    <property type="match status" value="1"/>
</dbReference>
<dbReference type="InterPro" id="IPR006595">
    <property type="entry name" value="CTLH_C"/>
</dbReference>
<keyword evidence="4" id="KW-0963">Cytoplasm</keyword>
<name>A0A074WHA4_9PEZI</name>
<evidence type="ECO:0000256" key="5">
    <source>
        <dbReference type="ARBA" id="ARBA00022723"/>
    </source>
</evidence>
<dbReference type="PANTHER" id="PTHR12170">
    <property type="entry name" value="MACROPHAGE ERYTHROBLAST ATTACHER-RELATED"/>
    <property type="match status" value="1"/>
</dbReference>
<evidence type="ECO:0000256" key="1">
    <source>
        <dbReference type="ARBA" id="ARBA00002343"/>
    </source>
</evidence>